<dbReference type="AlphaFoldDB" id="A0A9P9XVB8"/>
<name>A0A9P9XVB8_9HYPO</name>
<dbReference type="Pfam" id="PF09724">
    <property type="entry name" value="Dcc1"/>
    <property type="match status" value="1"/>
</dbReference>
<evidence type="ECO:0008006" key="4">
    <source>
        <dbReference type="Google" id="ProtNLM"/>
    </source>
</evidence>
<gene>
    <name evidence="2" type="ORF">J7T54_000392</name>
</gene>
<reference evidence="2" key="1">
    <citation type="journal article" date="2021" name="J Fungi (Basel)">
        <title>Genomic and Metabolomic Analyses of the Marine Fungus Emericellopsis cladophorae: Insights into Saltwater Adaptability Mechanisms and Its Biosynthetic Potential.</title>
        <authorList>
            <person name="Goncalves M.F.M."/>
            <person name="Hilario S."/>
            <person name="Van de Peer Y."/>
            <person name="Esteves A.C."/>
            <person name="Alves A."/>
        </authorList>
    </citation>
    <scope>NUCLEOTIDE SEQUENCE</scope>
    <source>
        <strain evidence="2">MUM 19.33</strain>
    </source>
</reference>
<dbReference type="OrthoDB" id="5199543at2759"/>
<evidence type="ECO:0000256" key="1">
    <source>
        <dbReference type="SAM" id="MobiDB-lite"/>
    </source>
</evidence>
<dbReference type="RefSeq" id="XP_051359352.1">
    <property type="nucleotide sequence ID" value="XM_051509703.1"/>
</dbReference>
<organism evidence="2 3">
    <name type="scientific">Emericellopsis cladophorae</name>
    <dbReference type="NCBI Taxonomy" id="2686198"/>
    <lineage>
        <taxon>Eukaryota</taxon>
        <taxon>Fungi</taxon>
        <taxon>Dikarya</taxon>
        <taxon>Ascomycota</taxon>
        <taxon>Pezizomycotina</taxon>
        <taxon>Sordariomycetes</taxon>
        <taxon>Hypocreomycetidae</taxon>
        <taxon>Hypocreales</taxon>
        <taxon>Bionectriaceae</taxon>
        <taxon>Emericellopsis</taxon>
    </lineage>
</organism>
<feature type="region of interest" description="Disordered" evidence="1">
    <location>
        <begin position="97"/>
        <end position="121"/>
    </location>
</feature>
<dbReference type="GO" id="GO:0031390">
    <property type="term" value="C:Ctf18 RFC-like complex"/>
    <property type="evidence" value="ECO:0007669"/>
    <property type="project" value="InterPro"/>
</dbReference>
<dbReference type="InterPro" id="IPR019128">
    <property type="entry name" value="Dcc1"/>
</dbReference>
<accession>A0A9P9XVB8</accession>
<dbReference type="GO" id="GO:0007064">
    <property type="term" value="P:mitotic sister chromatid cohesion"/>
    <property type="evidence" value="ECO:0007669"/>
    <property type="project" value="InterPro"/>
</dbReference>
<evidence type="ECO:0000313" key="3">
    <source>
        <dbReference type="Proteomes" id="UP001055219"/>
    </source>
</evidence>
<reference evidence="2" key="2">
    <citation type="submission" date="2022-07" db="EMBL/GenBank/DDBJ databases">
        <authorList>
            <person name="Goncalves M.F.M."/>
            <person name="Hilario S."/>
            <person name="Van De Peer Y."/>
            <person name="Esteves A.C."/>
            <person name="Alves A."/>
        </authorList>
    </citation>
    <scope>NUCLEOTIDE SEQUENCE</scope>
    <source>
        <strain evidence="2">MUM 19.33</strain>
    </source>
</reference>
<keyword evidence="3" id="KW-1185">Reference proteome</keyword>
<proteinExistence type="predicted"/>
<evidence type="ECO:0000313" key="2">
    <source>
        <dbReference type="EMBL" id="KAI6778496.1"/>
    </source>
</evidence>
<comment type="caution">
    <text evidence="2">The sequence shown here is derived from an EMBL/GenBank/DDBJ whole genome shotgun (WGS) entry which is preliminary data.</text>
</comment>
<dbReference type="EMBL" id="JAGIXG020000067">
    <property type="protein sequence ID" value="KAI6778496.1"/>
    <property type="molecule type" value="Genomic_DNA"/>
</dbReference>
<protein>
    <recommendedName>
        <fullName evidence="4">Sister chromatid cohesion protein DCC1</fullName>
    </recommendedName>
</protein>
<dbReference type="Proteomes" id="UP001055219">
    <property type="component" value="Unassembled WGS sequence"/>
</dbReference>
<sequence>MSQSSGIPVYNFPTDAGYRLLELPPDLQSILESPEAPPPLKLETGDDSALLKAGGKAWALRQKNTSNALILMRPHGDNGLAAMSTVHEIVELDAVKEDKPEGQAAPLSAKGKWHEKFGKKR</sequence>
<feature type="compositionally biased region" description="Basic and acidic residues" evidence="1">
    <location>
        <begin position="112"/>
        <end position="121"/>
    </location>
</feature>
<dbReference type="GeneID" id="75826911"/>